<comment type="similarity">
    <text evidence="2 9">Belongs to the gluconokinase GntK/GntV family.</text>
</comment>
<dbReference type="GO" id="GO:0005975">
    <property type="term" value="P:carbohydrate metabolic process"/>
    <property type="evidence" value="ECO:0007669"/>
    <property type="project" value="InterPro"/>
</dbReference>
<dbReference type="AlphaFoldDB" id="A0A164Y0P5"/>
<evidence type="ECO:0000313" key="11">
    <source>
        <dbReference type="Proteomes" id="UP000076722"/>
    </source>
</evidence>
<keyword evidence="6 9" id="KW-0418">Kinase</keyword>
<evidence type="ECO:0000256" key="4">
    <source>
        <dbReference type="ARBA" id="ARBA00022679"/>
    </source>
</evidence>
<dbReference type="STRING" id="1314777.A0A164Y0P5"/>
<comment type="pathway">
    <text evidence="1 9">Carbohydrate acid metabolism; D-gluconate degradation.</text>
</comment>
<dbReference type="GO" id="GO:0046316">
    <property type="term" value="F:gluconokinase activity"/>
    <property type="evidence" value="ECO:0007669"/>
    <property type="project" value="UniProtKB-EC"/>
</dbReference>
<evidence type="ECO:0000256" key="9">
    <source>
        <dbReference type="RuleBase" id="RU363066"/>
    </source>
</evidence>
<dbReference type="InterPro" id="IPR006001">
    <property type="entry name" value="Therm_gnt_kin"/>
</dbReference>
<evidence type="ECO:0000256" key="6">
    <source>
        <dbReference type="ARBA" id="ARBA00022777"/>
    </source>
</evidence>
<feature type="non-terminal residue" evidence="10">
    <location>
        <position position="1"/>
    </location>
</feature>
<dbReference type="EMBL" id="KV419399">
    <property type="protein sequence ID" value="KZS96469.1"/>
    <property type="molecule type" value="Genomic_DNA"/>
</dbReference>
<dbReference type="EC" id="2.7.1.12" evidence="3 9"/>
<accession>A0A164Y0P5</accession>
<proteinExistence type="inferred from homology"/>
<dbReference type="InterPro" id="IPR027417">
    <property type="entry name" value="P-loop_NTPase"/>
</dbReference>
<dbReference type="Gene3D" id="3.40.50.300">
    <property type="entry name" value="P-loop containing nucleotide triphosphate hydrolases"/>
    <property type="match status" value="1"/>
</dbReference>
<dbReference type="GO" id="GO:0005737">
    <property type="term" value="C:cytoplasm"/>
    <property type="evidence" value="ECO:0007669"/>
    <property type="project" value="TreeGrafter"/>
</dbReference>
<evidence type="ECO:0000313" key="10">
    <source>
        <dbReference type="EMBL" id="KZS96469.1"/>
    </source>
</evidence>
<keyword evidence="5 9" id="KW-0547">Nucleotide-binding</keyword>
<dbReference type="PANTHER" id="PTHR43442">
    <property type="entry name" value="GLUCONOKINASE-RELATED"/>
    <property type="match status" value="1"/>
</dbReference>
<dbReference type="SUPFAM" id="SSF52540">
    <property type="entry name" value="P-loop containing nucleoside triphosphate hydrolases"/>
    <property type="match status" value="1"/>
</dbReference>
<keyword evidence="11" id="KW-1185">Reference proteome</keyword>
<dbReference type="UniPathway" id="UPA00792"/>
<organism evidence="10 11">
    <name type="scientific">Sistotremastrum niveocremeum HHB9708</name>
    <dbReference type="NCBI Taxonomy" id="1314777"/>
    <lineage>
        <taxon>Eukaryota</taxon>
        <taxon>Fungi</taxon>
        <taxon>Dikarya</taxon>
        <taxon>Basidiomycota</taxon>
        <taxon>Agaricomycotina</taxon>
        <taxon>Agaricomycetes</taxon>
        <taxon>Sistotremastrales</taxon>
        <taxon>Sistotremastraceae</taxon>
        <taxon>Sertulicium</taxon>
        <taxon>Sertulicium niveocremeum</taxon>
    </lineage>
</organism>
<name>A0A164Y0P5_9AGAM</name>
<sequence length="216" mass="23959">MSNDVGTDSESVPLEPNQNVMLIVVMGVSACGKSTIASELAKKLDIPEVEADELHPKSNIEKMSHGHPLTDEDREPWLELVRKRVEHVAAEQEHFEGRGKEGRKGVVVACSALKKYYRDILRGTEKPRSVPEHMDPPHPKLLPTYFVFISGSRDVLWDRISSRKGHFMKAAMLDSQLATLEDPTGEDGVVVVRLEDTTEVQVETAIEGLRKLGAAV</sequence>
<dbReference type="Proteomes" id="UP000076722">
    <property type="component" value="Unassembled WGS sequence"/>
</dbReference>
<evidence type="ECO:0000256" key="3">
    <source>
        <dbReference type="ARBA" id="ARBA00012054"/>
    </source>
</evidence>
<dbReference type="PANTHER" id="PTHR43442:SF3">
    <property type="entry name" value="GLUCONOKINASE-RELATED"/>
    <property type="match status" value="1"/>
</dbReference>
<evidence type="ECO:0000256" key="8">
    <source>
        <dbReference type="ARBA" id="ARBA00048090"/>
    </source>
</evidence>
<evidence type="ECO:0000256" key="5">
    <source>
        <dbReference type="ARBA" id="ARBA00022741"/>
    </source>
</evidence>
<dbReference type="OrthoDB" id="275177at2759"/>
<evidence type="ECO:0000256" key="1">
    <source>
        <dbReference type="ARBA" id="ARBA00004875"/>
    </source>
</evidence>
<dbReference type="NCBIfam" id="TIGR01313">
    <property type="entry name" value="therm_gnt_kin"/>
    <property type="match status" value="1"/>
</dbReference>
<evidence type="ECO:0000256" key="7">
    <source>
        <dbReference type="ARBA" id="ARBA00022840"/>
    </source>
</evidence>
<reference evidence="10 11" key="1">
    <citation type="journal article" date="2016" name="Mol. Biol. Evol.">
        <title>Comparative Genomics of Early-Diverging Mushroom-Forming Fungi Provides Insights into the Origins of Lignocellulose Decay Capabilities.</title>
        <authorList>
            <person name="Nagy L.G."/>
            <person name="Riley R."/>
            <person name="Tritt A."/>
            <person name="Adam C."/>
            <person name="Daum C."/>
            <person name="Floudas D."/>
            <person name="Sun H."/>
            <person name="Yadav J.S."/>
            <person name="Pangilinan J."/>
            <person name="Larsson K.H."/>
            <person name="Matsuura K."/>
            <person name="Barry K."/>
            <person name="Labutti K."/>
            <person name="Kuo R."/>
            <person name="Ohm R.A."/>
            <person name="Bhattacharya S.S."/>
            <person name="Shirouzu T."/>
            <person name="Yoshinaga Y."/>
            <person name="Martin F.M."/>
            <person name="Grigoriev I.V."/>
            <person name="Hibbett D.S."/>
        </authorList>
    </citation>
    <scope>NUCLEOTIDE SEQUENCE [LARGE SCALE GENOMIC DNA]</scope>
    <source>
        <strain evidence="10 11">HHB9708</strain>
    </source>
</reference>
<keyword evidence="7 9" id="KW-0067">ATP-binding</keyword>
<dbReference type="GO" id="GO:0005524">
    <property type="term" value="F:ATP binding"/>
    <property type="evidence" value="ECO:0007669"/>
    <property type="project" value="UniProtKB-KW"/>
</dbReference>
<dbReference type="CDD" id="cd02021">
    <property type="entry name" value="GntK"/>
    <property type="match status" value="1"/>
</dbReference>
<keyword evidence="4 9" id="KW-0808">Transferase</keyword>
<comment type="catalytic activity">
    <reaction evidence="8 9">
        <text>D-gluconate + ATP = 6-phospho-D-gluconate + ADP + H(+)</text>
        <dbReference type="Rhea" id="RHEA:19433"/>
        <dbReference type="ChEBI" id="CHEBI:15378"/>
        <dbReference type="ChEBI" id="CHEBI:18391"/>
        <dbReference type="ChEBI" id="CHEBI:30616"/>
        <dbReference type="ChEBI" id="CHEBI:58759"/>
        <dbReference type="ChEBI" id="CHEBI:456216"/>
        <dbReference type="EC" id="2.7.1.12"/>
    </reaction>
</comment>
<evidence type="ECO:0000256" key="2">
    <source>
        <dbReference type="ARBA" id="ARBA00008420"/>
    </source>
</evidence>
<protein>
    <recommendedName>
        <fullName evidence="3 9">Gluconokinase</fullName>
        <ecNumber evidence="3 9">2.7.1.12</ecNumber>
    </recommendedName>
</protein>
<gene>
    <name evidence="10" type="ORF">SISNIDRAFT_477732</name>
</gene>